<dbReference type="OrthoDB" id="3268620at2"/>
<accession>A0A3P1SDL7</accession>
<dbReference type="EMBL" id="RQZF01000029">
    <property type="protein sequence ID" value="RRC94412.1"/>
    <property type="molecule type" value="Genomic_DNA"/>
</dbReference>
<sequence length="172" mass="19397">MLTPLDVVTNLRIGLKERGFKKKGFTWTWQSAEVAWKIHVDRPPYGNRVYIEVFAAPLLEEFRTGESLKANDFPIFPVAQELPLDIDFDVSILDFLDYCPLADDECAHKIQELGYALAQFAHEHSTVESLVRAYMAGVIPSHYVTGDLKRKFNAAAREMGLPSPPMSVLEGQ</sequence>
<organism evidence="1 2">
    <name type="scientific">Schaalia canis</name>
    <dbReference type="NCBI Taxonomy" id="100469"/>
    <lineage>
        <taxon>Bacteria</taxon>
        <taxon>Bacillati</taxon>
        <taxon>Actinomycetota</taxon>
        <taxon>Actinomycetes</taxon>
        <taxon>Actinomycetales</taxon>
        <taxon>Actinomycetaceae</taxon>
        <taxon>Schaalia</taxon>
    </lineage>
</organism>
<dbReference type="AlphaFoldDB" id="A0A3P1SDL7"/>
<dbReference type="Proteomes" id="UP000280444">
    <property type="component" value="Unassembled WGS sequence"/>
</dbReference>
<evidence type="ECO:0000313" key="2">
    <source>
        <dbReference type="Proteomes" id="UP000280444"/>
    </source>
</evidence>
<comment type="caution">
    <text evidence="1">The sequence shown here is derived from an EMBL/GenBank/DDBJ whole genome shotgun (WGS) entry which is preliminary data.</text>
</comment>
<dbReference type="RefSeq" id="WP_124872490.1">
    <property type="nucleotide sequence ID" value="NZ_RQZF01000029.1"/>
</dbReference>
<proteinExistence type="predicted"/>
<protein>
    <recommendedName>
        <fullName evidence="3">DUF4304 domain-containing protein</fullName>
    </recommendedName>
</protein>
<evidence type="ECO:0000313" key="1">
    <source>
        <dbReference type="EMBL" id="RRC94412.1"/>
    </source>
</evidence>
<gene>
    <name evidence="1" type="ORF">EII11_10330</name>
</gene>
<reference evidence="1 2" key="1">
    <citation type="submission" date="2018-11" db="EMBL/GenBank/DDBJ databases">
        <title>Genomes From Bacteria Associated with the Canine Oral Cavity: a Test Case for Automated Genome-Based Taxonomic Assignment.</title>
        <authorList>
            <person name="Coil D.A."/>
            <person name="Jospin G."/>
            <person name="Darling A.E."/>
            <person name="Wallis C."/>
            <person name="Davis I.J."/>
            <person name="Harris S."/>
            <person name="Eisen J.A."/>
            <person name="Holcombe L.J."/>
            <person name="O'Flynn C."/>
        </authorList>
    </citation>
    <scope>NUCLEOTIDE SEQUENCE [LARGE SCALE GENOMIC DNA]</scope>
    <source>
        <strain evidence="1 2">OH770</strain>
    </source>
</reference>
<name>A0A3P1SDL7_9ACTO</name>
<evidence type="ECO:0008006" key="3">
    <source>
        <dbReference type="Google" id="ProtNLM"/>
    </source>
</evidence>
<keyword evidence="2" id="KW-1185">Reference proteome</keyword>